<name>A0ABU3B4J3_9ACTN</name>
<feature type="non-terminal residue" evidence="1">
    <location>
        <position position="75"/>
    </location>
</feature>
<evidence type="ECO:0000313" key="1">
    <source>
        <dbReference type="EMBL" id="MDT0616757.1"/>
    </source>
</evidence>
<accession>A0ABU3B4J3</accession>
<gene>
    <name evidence="1" type="ORF">RM812_42530</name>
</gene>
<keyword evidence="2" id="KW-1185">Reference proteome</keyword>
<dbReference type="Proteomes" id="UP001180724">
    <property type="component" value="Unassembled WGS sequence"/>
</dbReference>
<sequence>MQDEVPDAALEVVLDGAALAAPVVEQHVEALGEERRLAQALGQRLEVEVRLLEDLRVGEERVGGARVVGVAEPGD</sequence>
<dbReference type="RefSeq" id="WP_311586407.1">
    <property type="nucleotide sequence ID" value="NZ_JAVRFH010000363.1"/>
</dbReference>
<organism evidence="1 2">
    <name type="scientific">Streptomyces lancefieldiae</name>
    <dbReference type="NCBI Taxonomy" id="3075520"/>
    <lineage>
        <taxon>Bacteria</taxon>
        <taxon>Bacillati</taxon>
        <taxon>Actinomycetota</taxon>
        <taxon>Actinomycetes</taxon>
        <taxon>Kitasatosporales</taxon>
        <taxon>Streptomycetaceae</taxon>
        <taxon>Streptomyces</taxon>
    </lineage>
</organism>
<protein>
    <submittedName>
        <fullName evidence="1">Uncharacterized protein</fullName>
    </submittedName>
</protein>
<proteinExistence type="predicted"/>
<reference evidence="1" key="1">
    <citation type="submission" date="2024-05" db="EMBL/GenBank/DDBJ databases">
        <title>30 novel species of actinomycetes from the DSMZ collection.</title>
        <authorList>
            <person name="Nouioui I."/>
        </authorList>
    </citation>
    <scope>NUCLEOTIDE SEQUENCE</scope>
    <source>
        <strain evidence="1">DSM 40712</strain>
    </source>
</reference>
<dbReference type="EMBL" id="JAVRFH010000363">
    <property type="protein sequence ID" value="MDT0616757.1"/>
    <property type="molecule type" value="Genomic_DNA"/>
</dbReference>
<evidence type="ECO:0000313" key="2">
    <source>
        <dbReference type="Proteomes" id="UP001180724"/>
    </source>
</evidence>
<comment type="caution">
    <text evidence="1">The sequence shown here is derived from an EMBL/GenBank/DDBJ whole genome shotgun (WGS) entry which is preliminary data.</text>
</comment>